<gene>
    <name evidence="1" type="ORF">GN244_ATG11617</name>
    <name evidence="2" type="ORF">GN958_ATG21591</name>
</gene>
<name>A0A833WID4_PHYIN</name>
<reference evidence="1" key="1">
    <citation type="submission" date="2020-04" db="EMBL/GenBank/DDBJ databases">
        <title>Hybrid Assembly of Korean Phytophthora infestans isolates.</title>
        <authorList>
            <person name="Prokchorchik M."/>
            <person name="Lee Y."/>
            <person name="Seo J."/>
            <person name="Cho J.-H."/>
            <person name="Park Y.-E."/>
            <person name="Jang D.-C."/>
            <person name="Im J.-S."/>
            <person name="Choi J.-G."/>
            <person name="Park H.-J."/>
            <person name="Lee G.-B."/>
            <person name="Lee Y.-G."/>
            <person name="Hong S.-Y."/>
            <person name="Cho K."/>
            <person name="Sohn K.H."/>
        </authorList>
    </citation>
    <scope>NUCLEOTIDE SEQUENCE</scope>
    <source>
        <strain evidence="1">KR_1_A1</strain>
        <strain evidence="2">KR_2_A2</strain>
    </source>
</reference>
<proteinExistence type="predicted"/>
<keyword evidence="3" id="KW-1185">Reference proteome</keyword>
<dbReference type="EMBL" id="JAACNO010002976">
    <property type="protein sequence ID" value="KAF4129327.1"/>
    <property type="molecule type" value="Genomic_DNA"/>
</dbReference>
<evidence type="ECO:0000313" key="2">
    <source>
        <dbReference type="EMBL" id="KAF4129327.1"/>
    </source>
</evidence>
<evidence type="ECO:0000313" key="1">
    <source>
        <dbReference type="EMBL" id="KAF4036350.1"/>
    </source>
</evidence>
<organism evidence="1 3">
    <name type="scientific">Phytophthora infestans</name>
    <name type="common">Potato late blight agent</name>
    <name type="synonym">Botrytis infestans</name>
    <dbReference type="NCBI Taxonomy" id="4787"/>
    <lineage>
        <taxon>Eukaryota</taxon>
        <taxon>Sar</taxon>
        <taxon>Stramenopiles</taxon>
        <taxon>Oomycota</taxon>
        <taxon>Peronosporomycetes</taxon>
        <taxon>Peronosporales</taxon>
        <taxon>Peronosporaceae</taxon>
        <taxon>Phytophthora</taxon>
    </lineage>
</organism>
<evidence type="ECO:0000313" key="3">
    <source>
        <dbReference type="Proteomes" id="UP000602510"/>
    </source>
</evidence>
<dbReference type="AlphaFoldDB" id="A0A833WID4"/>
<protein>
    <submittedName>
        <fullName evidence="1">Uncharacterized protein</fullName>
    </submittedName>
</protein>
<dbReference type="EMBL" id="WSZM01000269">
    <property type="protein sequence ID" value="KAF4036350.1"/>
    <property type="molecule type" value="Genomic_DNA"/>
</dbReference>
<dbReference type="Proteomes" id="UP000704712">
    <property type="component" value="Unassembled WGS sequence"/>
</dbReference>
<accession>A0A833WID4</accession>
<comment type="caution">
    <text evidence="1">The sequence shown here is derived from an EMBL/GenBank/DDBJ whole genome shotgun (WGS) entry which is preliminary data.</text>
</comment>
<sequence length="197" mass="21185">METIALQHRWSDEVLGKVNEKPVEAFSHFVSKVCSRWLDTTTTTTVAGIRGDHVPHANHIRAMFVNGERIAIARQAVHLVGMEIVARAPPTVTCEDEIEAVVDPGNVATTMITTNTVGNAITTRTTALTTRLAVVPDRTGILGIPTITVTVTLTSDLLHVGTTMIDTAVLVAARDLATMRKRQDVGVEVESAQLGAR</sequence>
<dbReference type="Proteomes" id="UP000602510">
    <property type="component" value="Unassembled WGS sequence"/>
</dbReference>